<name>A0A381VIU9_9ZZZZ</name>
<organism evidence="1">
    <name type="scientific">marine metagenome</name>
    <dbReference type="NCBI Taxonomy" id="408172"/>
    <lineage>
        <taxon>unclassified sequences</taxon>
        <taxon>metagenomes</taxon>
        <taxon>ecological metagenomes</taxon>
    </lineage>
</organism>
<reference evidence="1" key="1">
    <citation type="submission" date="2018-05" db="EMBL/GenBank/DDBJ databases">
        <authorList>
            <person name="Lanie J.A."/>
            <person name="Ng W.-L."/>
            <person name="Kazmierczak K.M."/>
            <person name="Andrzejewski T.M."/>
            <person name="Davidsen T.M."/>
            <person name="Wayne K.J."/>
            <person name="Tettelin H."/>
            <person name="Glass J.I."/>
            <person name="Rusch D."/>
            <person name="Podicherti R."/>
            <person name="Tsui H.-C.T."/>
            <person name="Winkler M.E."/>
        </authorList>
    </citation>
    <scope>NUCLEOTIDE SEQUENCE</scope>
</reference>
<dbReference type="AlphaFoldDB" id="A0A381VIU9"/>
<dbReference type="EMBL" id="UINC01008961">
    <property type="protein sequence ID" value="SVA40269.1"/>
    <property type="molecule type" value="Genomic_DNA"/>
</dbReference>
<proteinExistence type="predicted"/>
<gene>
    <name evidence="1" type="ORF">METZ01_LOCUS93123</name>
</gene>
<sequence length="68" mass="7928">MESGRSSIALEREYWTALEALAYDDGWHNWRDFFYVNVLPDKPDDMPLASHVRRTITACLFSEYGKGK</sequence>
<evidence type="ECO:0000313" key="1">
    <source>
        <dbReference type="EMBL" id="SVA40269.1"/>
    </source>
</evidence>
<accession>A0A381VIU9</accession>
<protein>
    <recommendedName>
        <fullName evidence="2">Ribbon-helix-helix domain-containing protein</fullName>
    </recommendedName>
</protein>
<evidence type="ECO:0008006" key="2">
    <source>
        <dbReference type="Google" id="ProtNLM"/>
    </source>
</evidence>